<accession>A0A7Z9CAT5</accession>
<reference evidence="8 9" key="1">
    <citation type="submission" date="2018-11" db="EMBL/GenBank/DDBJ databases">
        <authorList>
            <consortium name="Pathogen Informatics"/>
        </authorList>
    </citation>
    <scope>NUCLEOTIDE SEQUENCE [LARGE SCALE GENOMIC DNA]</scope>
    <source>
        <strain evidence="8 9">NCTC11458</strain>
    </source>
</reference>
<comment type="similarity">
    <text evidence="2">Belongs to the UPF0410 family.</text>
</comment>
<dbReference type="GO" id="GO:0005886">
    <property type="term" value="C:plasma membrane"/>
    <property type="evidence" value="ECO:0007669"/>
    <property type="project" value="UniProtKB-SubCell"/>
</dbReference>
<keyword evidence="6 7" id="KW-0472">Membrane</keyword>
<dbReference type="PANTHER" id="PTHR33884:SF3">
    <property type="entry name" value="UPF0410 PROTEIN YMGE"/>
    <property type="match status" value="1"/>
</dbReference>
<dbReference type="Proteomes" id="UP000276733">
    <property type="component" value="Unassembled WGS sequence"/>
</dbReference>
<dbReference type="InterPro" id="IPR007341">
    <property type="entry name" value="Transgly_assoc"/>
</dbReference>
<comment type="caution">
    <text evidence="8">The sequence shown here is derived from an EMBL/GenBank/DDBJ whole genome shotgun (WGS) entry which is preliminary data.</text>
</comment>
<keyword evidence="4 7" id="KW-0812">Transmembrane</keyword>
<evidence type="ECO:0000313" key="8">
    <source>
        <dbReference type="EMBL" id="VDG82391.1"/>
    </source>
</evidence>
<evidence type="ECO:0000256" key="4">
    <source>
        <dbReference type="ARBA" id="ARBA00022692"/>
    </source>
</evidence>
<keyword evidence="3" id="KW-1003">Cell membrane</keyword>
<dbReference type="AlphaFoldDB" id="A0A7Z9CAT5"/>
<feature type="transmembrane region" description="Helical" evidence="7">
    <location>
        <begin position="6"/>
        <end position="25"/>
    </location>
</feature>
<name>A0A7Z9CAT5_CAPOC</name>
<sequence length="93" mass="9708">MWPNSNFKLMGIIATLIVGAIAGWLGGTIYKGSGLGLIGNIIVGILGSVVGYWLLGSVFHVSLGEGWIPAILTGAIGAIVILFLINLIFKKKV</sequence>
<evidence type="ECO:0000313" key="9">
    <source>
        <dbReference type="Proteomes" id="UP000276733"/>
    </source>
</evidence>
<dbReference type="EMBL" id="UYIQ01000001">
    <property type="protein sequence ID" value="VDG82391.1"/>
    <property type="molecule type" value="Genomic_DNA"/>
</dbReference>
<evidence type="ECO:0000256" key="6">
    <source>
        <dbReference type="ARBA" id="ARBA00023136"/>
    </source>
</evidence>
<evidence type="ECO:0000256" key="7">
    <source>
        <dbReference type="SAM" id="Phobius"/>
    </source>
</evidence>
<feature type="transmembrane region" description="Helical" evidence="7">
    <location>
        <begin position="67"/>
        <end position="89"/>
    </location>
</feature>
<proteinExistence type="inferred from homology"/>
<organism evidence="8 9">
    <name type="scientific">Capnocytophaga ochracea</name>
    <dbReference type="NCBI Taxonomy" id="1018"/>
    <lineage>
        <taxon>Bacteria</taxon>
        <taxon>Pseudomonadati</taxon>
        <taxon>Bacteroidota</taxon>
        <taxon>Flavobacteriia</taxon>
        <taxon>Flavobacteriales</taxon>
        <taxon>Flavobacteriaceae</taxon>
        <taxon>Capnocytophaga</taxon>
    </lineage>
</organism>
<dbReference type="PANTHER" id="PTHR33884">
    <property type="entry name" value="UPF0410 PROTEIN YMGE"/>
    <property type="match status" value="1"/>
</dbReference>
<evidence type="ECO:0000256" key="3">
    <source>
        <dbReference type="ARBA" id="ARBA00022475"/>
    </source>
</evidence>
<protein>
    <submittedName>
        <fullName evidence="8">Transglycosylase associated protein</fullName>
    </submittedName>
</protein>
<dbReference type="Pfam" id="PF04226">
    <property type="entry name" value="Transgly_assoc"/>
    <property type="match status" value="1"/>
</dbReference>
<gene>
    <name evidence="8" type="ORF">NCTC11458_01697</name>
</gene>
<feature type="transmembrane region" description="Helical" evidence="7">
    <location>
        <begin position="37"/>
        <end position="55"/>
    </location>
</feature>
<evidence type="ECO:0000256" key="1">
    <source>
        <dbReference type="ARBA" id="ARBA00004651"/>
    </source>
</evidence>
<evidence type="ECO:0000256" key="5">
    <source>
        <dbReference type="ARBA" id="ARBA00022989"/>
    </source>
</evidence>
<comment type="subcellular location">
    <subcellularLocation>
        <location evidence="1">Cell membrane</location>
        <topology evidence="1">Multi-pass membrane protein</topology>
    </subcellularLocation>
</comment>
<keyword evidence="5 7" id="KW-1133">Transmembrane helix</keyword>
<evidence type="ECO:0000256" key="2">
    <source>
        <dbReference type="ARBA" id="ARBA00011006"/>
    </source>
</evidence>